<protein>
    <submittedName>
        <fullName evidence="8">Putative aldehyde dehydrogenase</fullName>
    </submittedName>
</protein>
<dbReference type="PROSITE" id="PS01124">
    <property type="entry name" value="HTH_ARAC_FAMILY_2"/>
    <property type="match status" value="1"/>
</dbReference>
<dbReference type="InterPro" id="IPR015590">
    <property type="entry name" value="Aldehyde_DH_dom"/>
</dbReference>
<keyword evidence="3" id="KW-0238">DNA-binding</keyword>
<dbReference type="SUPFAM" id="SSF53720">
    <property type="entry name" value="ALDH-like"/>
    <property type="match status" value="1"/>
</dbReference>
<dbReference type="InterPro" id="IPR018062">
    <property type="entry name" value="HTH_AraC-typ_CS"/>
</dbReference>
<gene>
    <name evidence="8" type="ORF">BBAD15_g964</name>
</gene>
<keyword evidence="4" id="KW-0804">Transcription</keyword>
<keyword evidence="1 6" id="KW-0560">Oxidoreductase</keyword>
<dbReference type="InterPro" id="IPR009057">
    <property type="entry name" value="Homeodomain-like_sf"/>
</dbReference>
<dbReference type="Proteomes" id="UP000030106">
    <property type="component" value="Unassembled WGS sequence"/>
</dbReference>
<dbReference type="EMBL" id="ANFO01000048">
    <property type="protein sequence ID" value="KGQ13281.1"/>
    <property type="molecule type" value="Genomic_DNA"/>
</dbReference>
<reference evidence="8 9" key="1">
    <citation type="submission" date="2012-10" db="EMBL/GenBank/DDBJ databases">
        <title>Genome sequencing and analysis of entomopathogenic fungi Beauveria bassiana D1-5.</title>
        <authorList>
            <person name="Li Q."/>
            <person name="Wang L."/>
            <person name="Zhang Z."/>
            <person name="Wang Q."/>
            <person name="Ren J."/>
            <person name="Wang M."/>
            <person name="Xu W."/>
            <person name="Wang J."/>
            <person name="Lu Y."/>
            <person name="Du Q."/>
            <person name="Sun Z."/>
        </authorList>
    </citation>
    <scope>NUCLEOTIDE SEQUENCE [LARGE SCALE GENOMIC DNA]</scope>
    <source>
        <strain evidence="8 9">D1-5</strain>
    </source>
</reference>
<dbReference type="PANTHER" id="PTHR42804:SF1">
    <property type="entry name" value="ALDEHYDE DEHYDROGENASE-RELATED"/>
    <property type="match status" value="1"/>
</dbReference>
<dbReference type="Gene3D" id="3.40.309.10">
    <property type="entry name" value="Aldehyde Dehydrogenase, Chain A, domain 2"/>
    <property type="match status" value="1"/>
</dbReference>
<evidence type="ECO:0000256" key="4">
    <source>
        <dbReference type="ARBA" id="ARBA00023163"/>
    </source>
</evidence>
<dbReference type="PROSITE" id="PS00687">
    <property type="entry name" value="ALDEHYDE_DEHYDR_GLU"/>
    <property type="match status" value="1"/>
</dbReference>
<dbReference type="STRING" id="1245745.A0A0A2VZF5"/>
<dbReference type="InterPro" id="IPR018060">
    <property type="entry name" value="HTH_AraC"/>
</dbReference>
<comment type="similarity">
    <text evidence="6">Belongs to the aldehyde dehydrogenase family.</text>
</comment>
<dbReference type="GO" id="GO:0003700">
    <property type="term" value="F:DNA-binding transcription factor activity"/>
    <property type="evidence" value="ECO:0007669"/>
    <property type="project" value="InterPro"/>
</dbReference>
<dbReference type="SUPFAM" id="SSF46689">
    <property type="entry name" value="Homeodomain-like"/>
    <property type="match status" value="2"/>
</dbReference>
<dbReference type="InterPro" id="IPR009594">
    <property type="entry name" value="Tscrpt_reg_HTH_AraC_N"/>
</dbReference>
<evidence type="ECO:0000256" key="2">
    <source>
        <dbReference type="ARBA" id="ARBA00023015"/>
    </source>
</evidence>
<feature type="active site" evidence="5">
    <location>
        <position position="244"/>
    </location>
</feature>
<dbReference type="HOGENOM" id="CLU_365218_0_0_1"/>
<comment type="caution">
    <text evidence="8">The sequence shown here is derived from an EMBL/GenBank/DDBJ whole genome shotgun (WGS) entry which is preliminary data.</text>
</comment>
<dbReference type="GO" id="GO:0043565">
    <property type="term" value="F:sequence-specific DNA binding"/>
    <property type="evidence" value="ECO:0007669"/>
    <property type="project" value="InterPro"/>
</dbReference>
<dbReference type="SMART" id="SM00342">
    <property type="entry name" value="HTH_ARAC"/>
    <property type="match status" value="1"/>
</dbReference>
<dbReference type="InterPro" id="IPR029510">
    <property type="entry name" value="Ald_DH_CS_GLU"/>
</dbReference>
<sequence length="764" mass="83083">MKTIDTLYINGQHVTPHGTEVLTLIHPVSEQPVAQVRLADEEDTRLAIAAAKAAFPQMRLSSREQRMLWLQLLHDAMKAREGELVETMVDEYGCPVAFAQSTVARAYNSFLQAIDLLKDYSFETQAGMAKVVMEPLGVVGLITPWNANYGFIAGKLAMVIASGSTAVIKPSELSARQTALITECLHKAGLPDGAFNIVTGLGNVVGAEITRHPDVAKISFTGSTAVGKTIARDGAATMKRVTLELGGKSANVLLDDVDLDTAIPLALQVMSWNSGQACIAGTRLLVPANKLEEVKAQILKHLAILVPGNPRDPKTNIGAAVTARQYQRVQEYIRTGIAEGAELLCGGEGRPEGLESGYFVKPTVFVNVRNDMTIAQQEIFGPVLSVITYRDDAEAVQLANDTVYGLQAYVSGKNAERTAAIARQLIAGRVPGLGVNLALTGWKRILNPKPSWDSNMQQPERPAGRIIEELHQRVARRYTPGSGGVKELGCALPWLSFIRIEQPTLLNRGMLSPSMCMVLQGSKKMLIGDNVTEYGPGSYSLAAVDMPVSGQVTRACEAEPYYGVRIDLDGKEIADLIMNMNVVLPDGNGEKTGAWVAAAEEELQAAFLRLVTLLDSPQHLHALAPLIKQEILYRLVIAPAGASFWKQALGWAQGKGVGEAINWIKENYAEPLVIDELAKRVGMSVSSLHHRFKALTIMSPLQYQKQLRLLEARRRLLSCEGDVASVAWKVGYDSPSQFNREYRRAFGASPLQDIDALRQQGTSF</sequence>
<dbReference type="InterPro" id="IPR016163">
    <property type="entry name" value="Ald_DH_C"/>
</dbReference>
<dbReference type="Gene3D" id="3.40.605.10">
    <property type="entry name" value="Aldehyde Dehydrogenase, Chain A, domain 1"/>
    <property type="match status" value="1"/>
</dbReference>
<evidence type="ECO:0000256" key="5">
    <source>
        <dbReference type="PROSITE-ProRule" id="PRU10007"/>
    </source>
</evidence>
<proteinExistence type="inferred from homology"/>
<dbReference type="CDD" id="cd07138">
    <property type="entry name" value="ALDH_CddD_SSP0762"/>
    <property type="match status" value="1"/>
</dbReference>
<dbReference type="Pfam" id="PF12833">
    <property type="entry name" value="HTH_18"/>
    <property type="match status" value="1"/>
</dbReference>
<organism evidence="8 9">
    <name type="scientific">Beauveria bassiana D1-5</name>
    <dbReference type="NCBI Taxonomy" id="1245745"/>
    <lineage>
        <taxon>Eukaryota</taxon>
        <taxon>Fungi</taxon>
        <taxon>Dikarya</taxon>
        <taxon>Ascomycota</taxon>
        <taxon>Pezizomycotina</taxon>
        <taxon>Sordariomycetes</taxon>
        <taxon>Hypocreomycetidae</taxon>
        <taxon>Hypocreales</taxon>
        <taxon>Cordycipitaceae</taxon>
        <taxon>Beauveria</taxon>
    </lineage>
</organism>
<evidence type="ECO:0000313" key="8">
    <source>
        <dbReference type="EMBL" id="KGQ13281.1"/>
    </source>
</evidence>
<dbReference type="GO" id="GO:0016620">
    <property type="term" value="F:oxidoreductase activity, acting on the aldehyde or oxo group of donors, NAD or NADP as acceptor"/>
    <property type="evidence" value="ECO:0007669"/>
    <property type="project" value="InterPro"/>
</dbReference>
<dbReference type="AlphaFoldDB" id="A0A0A2VZF5"/>
<dbReference type="Pfam" id="PF00171">
    <property type="entry name" value="Aldedh"/>
    <property type="match status" value="1"/>
</dbReference>
<evidence type="ECO:0000256" key="1">
    <source>
        <dbReference type="ARBA" id="ARBA00023002"/>
    </source>
</evidence>
<dbReference type="PANTHER" id="PTHR42804">
    <property type="entry name" value="ALDEHYDE DEHYDROGENASE"/>
    <property type="match status" value="1"/>
</dbReference>
<evidence type="ECO:0000256" key="6">
    <source>
        <dbReference type="RuleBase" id="RU003345"/>
    </source>
</evidence>
<evidence type="ECO:0000256" key="3">
    <source>
        <dbReference type="ARBA" id="ARBA00023125"/>
    </source>
</evidence>
<dbReference type="PROSITE" id="PS00041">
    <property type="entry name" value="HTH_ARAC_FAMILY_1"/>
    <property type="match status" value="1"/>
</dbReference>
<dbReference type="Pfam" id="PF06719">
    <property type="entry name" value="AraC_N"/>
    <property type="match status" value="1"/>
</dbReference>
<accession>A0A0A2VZF5</accession>
<dbReference type="InterPro" id="IPR016161">
    <property type="entry name" value="Ald_DH/histidinol_DH"/>
</dbReference>
<dbReference type="InterPro" id="IPR016162">
    <property type="entry name" value="Ald_DH_N"/>
</dbReference>
<dbReference type="Gene3D" id="1.10.10.60">
    <property type="entry name" value="Homeodomain-like"/>
    <property type="match status" value="1"/>
</dbReference>
<keyword evidence="2" id="KW-0805">Transcription regulation</keyword>
<evidence type="ECO:0000259" key="7">
    <source>
        <dbReference type="PROSITE" id="PS01124"/>
    </source>
</evidence>
<name>A0A0A2VZF5_BEABA</name>
<feature type="domain" description="HTH araC/xylS-type" evidence="7">
    <location>
        <begin position="658"/>
        <end position="756"/>
    </location>
</feature>
<evidence type="ECO:0000313" key="9">
    <source>
        <dbReference type="Proteomes" id="UP000030106"/>
    </source>
</evidence>